<dbReference type="Proteomes" id="UP000263486">
    <property type="component" value="Unassembled WGS sequence"/>
</dbReference>
<protein>
    <recommendedName>
        <fullName evidence="1">Ribonuclease H</fullName>
        <ecNumber evidence="1">3.1.26.4</ecNumber>
    </recommendedName>
</protein>
<keyword evidence="1" id="KW-0378">Hydrolase</keyword>
<keyword evidence="1" id="KW-0540">Nuclease</keyword>
<dbReference type="Gene3D" id="3.30.420.10">
    <property type="entry name" value="Ribonuclease H-like superfamily/Ribonuclease H"/>
    <property type="match status" value="1"/>
</dbReference>
<keyword evidence="1" id="KW-0255">Endonuclease</keyword>
<comment type="caution">
    <text evidence="3">The sequence shown here is derived from an EMBL/GenBank/DDBJ whole genome shotgun (WGS) entry which is preliminary data.</text>
</comment>
<dbReference type="SUPFAM" id="SSF53098">
    <property type="entry name" value="Ribonuclease H-like"/>
    <property type="match status" value="1"/>
</dbReference>
<dbReference type="InterPro" id="IPR011320">
    <property type="entry name" value="RNase_H1_N"/>
</dbReference>
<dbReference type="SUPFAM" id="SSF55658">
    <property type="entry name" value="L9 N-domain-like"/>
    <property type="match status" value="1"/>
</dbReference>
<dbReference type="EMBL" id="QUAJ01000003">
    <property type="protein sequence ID" value="REI42659.1"/>
    <property type="molecule type" value="Genomic_DNA"/>
</dbReference>
<dbReference type="RefSeq" id="WP_114641283.1">
    <property type="nucleotide sequence ID" value="NZ_JAACIO010000003.1"/>
</dbReference>
<dbReference type="PIRSF" id="PIRSF037839">
    <property type="entry name" value="Ribonuclease_H"/>
    <property type="match status" value="1"/>
</dbReference>
<evidence type="ECO:0000259" key="2">
    <source>
        <dbReference type="Pfam" id="PF01693"/>
    </source>
</evidence>
<dbReference type="InterPro" id="IPR009027">
    <property type="entry name" value="Ribosomal_bL9/RNase_H1_N"/>
</dbReference>
<comment type="subcellular location">
    <subcellularLocation>
        <location evidence="1">Cytoplasm</location>
    </subcellularLocation>
</comment>
<keyword evidence="1" id="KW-0479">Metal-binding</keyword>
<feature type="domain" description="Ribonuclease H1 N-terminal" evidence="2">
    <location>
        <begin position="9"/>
        <end position="49"/>
    </location>
</feature>
<keyword evidence="1" id="KW-0460">Magnesium</keyword>
<gene>
    <name evidence="3" type="ORF">DYH56_02510</name>
</gene>
<keyword evidence="1" id="KW-0963">Cytoplasm</keyword>
<dbReference type="Gene3D" id="3.40.970.10">
    <property type="entry name" value="Ribonuclease H1, N-terminal domain"/>
    <property type="match status" value="2"/>
</dbReference>
<comment type="catalytic activity">
    <reaction evidence="1">
        <text>Endonucleolytic cleavage to 5'-phosphomonoester.</text>
        <dbReference type="EC" id="3.1.26.4"/>
    </reaction>
</comment>
<proteinExistence type="inferred from homology"/>
<keyword evidence="4" id="KW-1185">Reference proteome</keyword>
<dbReference type="EC" id="3.1.26.4" evidence="1"/>
<dbReference type="InterPro" id="IPR036397">
    <property type="entry name" value="RNaseH_sf"/>
</dbReference>
<dbReference type="Pfam" id="PF01693">
    <property type="entry name" value="Cauli_VI"/>
    <property type="match status" value="2"/>
</dbReference>
<organism evidence="3 4">
    <name type="scientific">Psychrilyobacter piezotolerans</name>
    <dbReference type="NCBI Taxonomy" id="2293438"/>
    <lineage>
        <taxon>Bacteria</taxon>
        <taxon>Fusobacteriati</taxon>
        <taxon>Fusobacteriota</taxon>
        <taxon>Fusobacteriia</taxon>
        <taxon>Fusobacteriales</taxon>
        <taxon>Fusobacteriaceae</taxon>
        <taxon>Psychrilyobacter</taxon>
    </lineage>
</organism>
<evidence type="ECO:0000313" key="3">
    <source>
        <dbReference type="EMBL" id="REI42659.1"/>
    </source>
</evidence>
<evidence type="ECO:0000313" key="4">
    <source>
        <dbReference type="Proteomes" id="UP000263486"/>
    </source>
</evidence>
<feature type="domain" description="Ribonuclease H1 N-terminal" evidence="2">
    <location>
        <begin position="62"/>
        <end position="106"/>
    </location>
</feature>
<sequence length="260" mass="29441">MAKNKYYAYVIENINETGILTSWPECQNKVKGKKARYKGFVTKLEAEKWLGAGGNYEKKLDKFYACFYTHSNTGVITKDWDECKTLTRGGNVRYKSFKSRKEAENWIANGGIYETKEMLQEKLPSGIYFDAGTGRGIGTEVRVTDKYGNSILHHFVPREKINQFDNYLTKPGSTNNFGELLGCYIALNIALKEGKKNIYGDSKLIIEYWSKGRIKAENLSTDTVELAKKVAKLRKEFEKSGGNIAHVSGDINPSDLGFHR</sequence>
<dbReference type="InterPro" id="IPR017290">
    <property type="entry name" value="RNase_H_bac"/>
</dbReference>
<comment type="function">
    <text evidence="1">Endonuclease that specifically degrades the RNA of RNA-DNA hybrids.</text>
</comment>
<accession>A0ABX9KK22</accession>
<comment type="similarity">
    <text evidence="1">Belongs to the RNase H family.</text>
</comment>
<name>A0ABX9KK22_9FUSO</name>
<dbReference type="InterPro" id="IPR012337">
    <property type="entry name" value="RNaseH-like_sf"/>
</dbReference>
<reference evidence="3 4" key="1">
    <citation type="submission" date="2018-08" db="EMBL/GenBank/DDBJ databases">
        <title>Draft genome sequence of Psychrilyobacter sp. strain SD5 isolated from Black Sea water.</title>
        <authorList>
            <person name="Yadav S."/>
            <person name="Villanueva L."/>
            <person name="Damste J.S.S."/>
        </authorList>
    </citation>
    <scope>NUCLEOTIDE SEQUENCE [LARGE SCALE GENOMIC DNA]</scope>
    <source>
        <strain evidence="3 4">SD5</strain>
    </source>
</reference>
<dbReference type="InterPro" id="IPR037056">
    <property type="entry name" value="RNase_H1_N_sf"/>
</dbReference>
<evidence type="ECO:0000256" key="1">
    <source>
        <dbReference type="PIRNR" id="PIRNR037839"/>
    </source>
</evidence>